<organism evidence="2">
    <name type="scientific">Gaeumannomyces tritici (strain R3-111a-1)</name>
    <name type="common">Wheat and barley take-all root rot fungus</name>
    <name type="synonym">Gaeumannomyces graminis var. tritici</name>
    <dbReference type="NCBI Taxonomy" id="644352"/>
    <lineage>
        <taxon>Eukaryota</taxon>
        <taxon>Fungi</taxon>
        <taxon>Dikarya</taxon>
        <taxon>Ascomycota</taxon>
        <taxon>Pezizomycotina</taxon>
        <taxon>Sordariomycetes</taxon>
        <taxon>Sordariomycetidae</taxon>
        <taxon>Magnaporthales</taxon>
        <taxon>Magnaporthaceae</taxon>
        <taxon>Gaeumannomyces</taxon>
    </lineage>
</organism>
<feature type="domain" description="Heterokaryon incompatibility" evidence="1">
    <location>
        <begin position="161"/>
        <end position="241"/>
    </location>
</feature>
<evidence type="ECO:0000313" key="3">
    <source>
        <dbReference type="EnsemblFungi" id="EJT74862"/>
    </source>
</evidence>
<keyword evidence="4" id="KW-1185">Reference proteome</keyword>
<reference evidence="3" key="4">
    <citation type="journal article" date="2015" name="G3 (Bethesda)">
        <title>Genome sequences of three phytopathogenic species of the Magnaporthaceae family of fungi.</title>
        <authorList>
            <person name="Okagaki L.H."/>
            <person name="Nunes C.C."/>
            <person name="Sailsbery J."/>
            <person name="Clay B."/>
            <person name="Brown D."/>
            <person name="John T."/>
            <person name="Oh Y."/>
            <person name="Young N."/>
            <person name="Fitzgerald M."/>
            <person name="Haas B.J."/>
            <person name="Zeng Q."/>
            <person name="Young S."/>
            <person name="Adiconis X."/>
            <person name="Fan L."/>
            <person name="Levin J.Z."/>
            <person name="Mitchell T.K."/>
            <person name="Okubara P.A."/>
            <person name="Farman M.L."/>
            <person name="Kohn L.M."/>
            <person name="Birren B."/>
            <person name="Ma L.-J."/>
            <person name="Dean R.A."/>
        </authorList>
    </citation>
    <scope>NUCLEOTIDE SEQUENCE</scope>
    <source>
        <strain evidence="3">R3-111a-1</strain>
    </source>
</reference>
<dbReference type="EMBL" id="GL385398">
    <property type="protein sequence ID" value="EJT74862.1"/>
    <property type="molecule type" value="Genomic_DNA"/>
</dbReference>
<name>J3P5B1_GAET3</name>
<dbReference type="InterPro" id="IPR010730">
    <property type="entry name" value="HET"/>
</dbReference>
<dbReference type="OrthoDB" id="5571888at2759"/>
<dbReference type="EnsemblFungi" id="EJT74862">
    <property type="protein sequence ID" value="EJT74862"/>
    <property type="gene ID" value="GGTG_08700"/>
</dbReference>
<evidence type="ECO:0000313" key="4">
    <source>
        <dbReference type="Proteomes" id="UP000006039"/>
    </source>
</evidence>
<accession>J3P5B1</accession>
<protein>
    <recommendedName>
        <fullName evidence="1">Heterokaryon incompatibility domain-containing protein</fullName>
    </recommendedName>
</protein>
<dbReference type="HOGENOM" id="CLU_1142653_0_0_1"/>
<dbReference type="RefSeq" id="XP_009224806.1">
    <property type="nucleotide sequence ID" value="XM_009226542.1"/>
</dbReference>
<gene>
    <name evidence="3" type="primary">20349158</name>
    <name evidence="2" type="ORF">GGTG_08700</name>
</gene>
<dbReference type="InterPro" id="IPR052895">
    <property type="entry name" value="HetReg/Transcr_Mod"/>
</dbReference>
<reference evidence="2" key="3">
    <citation type="submission" date="2010-09" db="EMBL/GenBank/DDBJ databases">
        <title>Annotation of Gaeumannomyces graminis var. tritici R3-111a-1.</title>
        <authorList>
            <consortium name="The Broad Institute Genome Sequencing Platform"/>
            <person name="Ma L.-J."/>
            <person name="Dead R."/>
            <person name="Young S.K."/>
            <person name="Zeng Q."/>
            <person name="Gargeya S."/>
            <person name="Fitzgerald M."/>
            <person name="Haas B."/>
            <person name="Abouelleil A."/>
            <person name="Alvarado L."/>
            <person name="Arachchi H.M."/>
            <person name="Berlin A."/>
            <person name="Brown A."/>
            <person name="Chapman S.B."/>
            <person name="Chen Z."/>
            <person name="Dunbar C."/>
            <person name="Freedman E."/>
            <person name="Gearin G."/>
            <person name="Gellesch M."/>
            <person name="Goldberg J."/>
            <person name="Griggs A."/>
            <person name="Gujja S."/>
            <person name="Heiman D."/>
            <person name="Howarth C."/>
            <person name="Larson L."/>
            <person name="Lui A."/>
            <person name="MacDonald P.J.P."/>
            <person name="Mehta T."/>
            <person name="Montmayeur A."/>
            <person name="Murphy C."/>
            <person name="Neiman D."/>
            <person name="Pearson M."/>
            <person name="Priest M."/>
            <person name="Roberts A."/>
            <person name="Saif S."/>
            <person name="Shea T."/>
            <person name="Shenoy N."/>
            <person name="Sisk P."/>
            <person name="Stolte C."/>
            <person name="Sykes S."/>
            <person name="Yandava C."/>
            <person name="Wortman J."/>
            <person name="Nusbaum C."/>
            <person name="Birren B."/>
        </authorList>
    </citation>
    <scope>NUCLEOTIDE SEQUENCE</scope>
    <source>
        <strain evidence="2">R3-111a-1</strain>
    </source>
</reference>
<dbReference type="Proteomes" id="UP000006039">
    <property type="component" value="Unassembled WGS sequence"/>
</dbReference>
<evidence type="ECO:0000259" key="1">
    <source>
        <dbReference type="Pfam" id="PF06985"/>
    </source>
</evidence>
<sequence length="243" mass="26700">MLDDFPSAAICGVGLVGGKILGHQTLAARVILLGAKHMLVVNVLVFASKDQLAELVGDVDTGARSLDEVRAEDELAEAAHPVVILEETHFPSLHCTLVTPAFTTPSPLRSTAMPPFNYYQHQALCAEDAIRLILLDAAADIEAPLSCSPIQRPRSARHVEYFAISYTWGVPELTHTLEVKHDDDDTSHLRITSNVDDLLRHLRAAGDPYYLWIDAICLNQDDAIEKARQIPMMGRIFEEAEGV</sequence>
<reference evidence="2" key="2">
    <citation type="submission" date="2010-07" db="EMBL/GenBank/DDBJ databases">
        <authorList>
            <consortium name="The Broad Institute Genome Sequencing Platform"/>
            <consortium name="Broad Institute Genome Sequencing Center for Infectious Disease"/>
            <person name="Ma L.-J."/>
            <person name="Dead R."/>
            <person name="Young S."/>
            <person name="Zeng Q."/>
            <person name="Koehrsen M."/>
            <person name="Alvarado L."/>
            <person name="Berlin A."/>
            <person name="Chapman S.B."/>
            <person name="Chen Z."/>
            <person name="Freedman E."/>
            <person name="Gellesch M."/>
            <person name="Goldberg J."/>
            <person name="Griggs A."/>
            <person name="Gujja S."/>
            <person name="Heilman E.R."/>
            <person name="Heiman D."/>
            <person name="Hepburn T."/>
            <person name="Howarth C."/>
            <person name="Jen D."/>
            <person name="Larson L."/>
            <person name="Mehta T."/>
            <person name="Neiman D."/>
            <person name="Pearson M."/>
            <person name="Roberts A."/>
            <person name="Saif S."/>
            <person name="Shea T."/>
            <person name="Shenoy N."/>
            <person name="Sisk P."/>
            <person name="Stolte C."/>
            <person name="Sykes S."/>
            <person name="Walk T."/>
            <person name="White J."/>
            <person name="Yandava C."/>
            <person name="Haas B."/>
            <person name="Nusbaum C."/>
            <person name="Birren B."/>
        </authorList>
    </citation>
    <scope>NUCLEOTIDE SEQUENCE</scope>
    <source>
        <strain evidence="2">R3-111a-1</strain>
    </source>
</reference>
<dbReference type="PANTHER" id="PTHR24148">
    <property type="entry name" value="ANKYRIN REPEAT DOMAIN-CONTAINING PROTEIN 39 HOMOLOG-RELATED"/>
    <property type="match status" value="1"/>
</dbReference>
<dbReference type="Pfam" id="PF06985">
    <property type="entry name" value="HET"/>
    <property type="match status" value="1"/>
</dbReference>
<reference evidence="4" key="1">
    <citation type="submission" date="2010-07" db="EMBL/GenBank/DDBJ databases">
        <title>The genome sequence of Gaeumannomyces graminis var. tritici strain R3-111a-1.</title>
        <authorList>
            <consortium name="The Broad Institute Genome Sequencing Platform"/>
            <person name="Ma L.-J."/>
            <person name="Dead R."/>
            <person name="Young S."/>
            <person name="Zeng Q."/>
            <person name="Koehrsen M."/>
            <person name="Alvarado L."/>
            <person name="Berlin A."/>
            <person name="Chapman S.B."/>
            <person name="Chen Z."/>
            <person name="Freedman E."/>
            <person name="Gellesch M."/>
            <person name="Goldberg J."/>
            <person name="Griggs A."/>
            <person name="Gujja S."/>
            <person name="Heilman E.R."/>
            <person name="Heiman D."/>
            <person name="Hepburn T."/>
            <person name="Howarth C."/>
            <person name="Jen D."/>
            <person name="Larson L."/>
            <person name="Mehta T."/>
            <person name="Neiman D."/>
            <person name="Pearson M."/>
            <person name="Roberts A."/>
            <person name="Saif S."/>
            <person name="Shea T."/>
            <person name="Shenoy N."/>
            <person name="Sisk P."/>
            <person name="Stolte C."/>
            <person name="Sykes S."/>
            <person name="Walk T."/>
            <person name="White J."/>
            <person name="Yandava C."/>
            <person name="Haas B."/>
            <person name="Nusbaum C."/>
            <person name="Birren B."/>
        </authorList>
    </citation>
    <scope>NUCLEOTIDE SEQUENCE [LARGE SCALE GENOMIC DNA]</scope>
    <source>
        <strain evidence="4">R3-111a-1</strain>
    </source>
</reference>
<reference evidence="3" key="5">
    <citation type="submission" date="2018-04" db="UniProtKB">
        <authorList>
            <consortium name="EnsemblFungi"/>
        </authorList>
    </citation>
    <scope>IDENTIFICATION</scope>
    <source>
        <strain evidence="3">R3-111a-1</strain>
    </source>
</reference>
<dbReference type="AlphaFoldDB" id="J3P5B1"/>
<evidence type="ECO:0000313" key="2">
    <source>
        <dbReference type="EMBL" id="EJT74862.1"/>
    </source>
</evidence>
<dbReference type="PANTHER" id="PTHR24148:SF80">
    <property type="entry name" value="HETEROKARYON INCOMPATIBILITY DOMAIN-CONTAINING PROTEIN"/>
    <property type="match status" value="1"/>
</dbReference>
<dbReference type="STRING" id="644352.J3P5B1"/>
<dbReference type="GeneID" id="20349158"/>
<dbReference type="VEuPathDB" id="FungiDB:GGTG_08700"/>
<proteinExistence type="predicted"/>